<keyword evidence="2" id="KW-1185">Reference proteome</keyword>
<dbReference type="InterPro" id="IPR014710">
    <property type="entry name" value="RmlC-like_jellyroll"/>
</dbReference>
<sequence>MLKIAENQEISCAALLPSGPGRVISQSLWDGESARIAVYALGAGETIGSERHFAVHLIVPLTGSVQVAGETGEASLRPGDLWAVPDGAAYQIGSEAGATVLVAALKEEKEDAH</sequence>
<gene>
    <name evidence="1" type="ORF">JonanDRAFT_0198</name>
</gene>
<organism evidence="1 2">
    <name type="scientific">Jonquetella anthropi DSM 22815</name>
    <dbReference type="NCBI Taxonomy" id="885272"/>
    <lineage>
        <taxon>Bacteria</taxon>
        <taxon>Thermotogati</taxon>
        <taxon>Synergistota</taxon>
        <taxon>Synergistia</taxon>
        <taxon>Synergistales</taxon>
        <taxon>Dethiosulfovibrionaceae</taxon>
        <taxon>Jonquetella</taxon>
    </lineage>
</organism>
<dbReference type="InterPro" id="IPR011051">
    <property type="entry name" value="RmlC_Cupin_sf"/>
</dbReference>
<accession>H0UMF1</accession>
<dbReference type="HOGENOM" id="CLU_2130108_0_0_0"/>
<reference evidence="1 2" key="1">
    <citation type="submission" date="2011-11" db="EMBL/GenBank/DDBJ databases">
        <title>The Noncontiguous Finished genome of Jonquetella anthropi DSM 22815.</title>
        <authorList>
            <consortium name="US DOE Joint Genome Institute (JGI-PGF)"/>
            <person name="Lucas S."/>
            <person name="Copeland A."/>
            <person name="Lapidus A."/>
            <person name="Glavina del Rio T."/>
            <person name="Dalin E."/>
            <person name="Tice H."/>
            <person name="Bruce D."/>
            <person name="Goodwin L."/>
            <person name="Pitluck S."/>
            <person name="Peters L."/>
            <person name="Mikhailova N."/>
            <person name="Held B."/>
            <person name="Kyrpides N."/>
            <person name="Mavromatis K."/>
            <person name="Ivanova N."/>
            <person name="Markowitz V."/>
            <person name="Cheng J.-F."/>
            <person name="Hugenholtz P."/>
            <person name="Woyke T."/>
            <person name="Wu D."/>
            <person name="Gronow S."/>
            <person name="Wellnitz S."/>
            <person name="Brambilla E."/>
            <person name="Klenk H.-P."/>
            <person name="Eisen J.A."/>
        </authorList>
    </citation>
    <scope>NUCLEOTIDE SEQUENCE [LARGE SCALE GENOMIC DNA]</scope>
    <source>
        <strain evidence="1 2">DSM 22815</strain>
    </source>
</reference>
<evidence type="ECO:0008006" key="3">
    <source>
        <dbReference type="Google" id="ProtNLM"/>
    </source>
</evidence>
<dbReference type="AlphaFoldDB" id="H0UMF1"/>
<protein>
    <recommendedName>
        <fullName evidence="3">Cupin domain-containing protein</fullName>
    </recommendedName>
</protein>
<dbReference type="SUPFAM" id="SSF51182">
    <property type="entry name" value="RmlC-like cupins"/>
    <property type="match status" value="1"/>
</dbReference>
<evidence type="ECO:0000313" key="1">
    <source>
        <dbReference type="EMBL" id="EHM12624.1"/>
    </source>
</evidence>
<proteinExistence type="predicted"/>
<name>H0UMF1_9BACT</name>
<dbReference type="STRING" id="885272.JonanDRAFT_0198"/>
<dbReference type="EMBL" id="CM001376">
    <property type="protein sequence ID" value="EHM12624.1"/>
    <property type="molecule type" value="Genomic_DNA"/>
</dbReference>
<dbReference type="Gene3D" id="2.60.120.10">
    <property type="entry name" value="Jelly Rolls"/>
    <property type="match status" value="1"/>
</dbReference>
<dbReference type="RefSeq" id="WP_008522422.1">
    <property type="nucleotide sequence ID" value="NZ_CM001376.1"/>
</dbReference>
<evidence type="ECO:0000313" key="2">
    <source>
        <dbReference type="Proteomes" id="UP000003806"/>
    </source>
</evidence>
<dbReference type="Proteomes" id="UP000003806">
    <property type="component" value="Chromosome"/>
</dbReference>